<dbReference type="Proteomes" id="UP000008711">
    <property type="component" value="Unassembled WGS sequence"/>
</dbReference>
<evidence type="ECO:0000313" key="1">
    <source>
        <dbReference type="EMBL" id="EDV54084.1"/>
    </source>
</evidence>
<organism evidence="1 2">
    <name type="scientific">Drosophila erecta</name>
    <name type="common">Fruit fly</name>
    <dbReference type="NCBI Taxonomy" id="7220"/>
    <lineage>
        <taxon>Eukaryota</taxon>
        <taxon>Metazoa</taxon>
        <taxon>Ecdysozoa</taxon>
        <taxon>Arthropoda</taxon>
        <taxon>Hexapoda</taxon>
        <taxon>Insecta</taxon>
        <taxon>Pterygota</taxon>
        <taxon>Neoptera</taxon>
        <taxon>Endopterygota</taxon>
        <taxon>Diptera</taxon>
        <taxon>Brachycera</taxon>
        <taxon>Muscomorpha</taxon>
        <taxon>Ephydroidea</taxon>
        <taxon>Drosophilidae</taxon>
        <taxon>Drosophila</taxon>
        <taxon>Sophophora</taxon>
    </lineage>
</organism>
<evidence type="ECO:0000313" key="2">
    <source>
        <dbReference type="Proteomes" id="UP000008711"/>
    </source>
</evidence>
<sequence>MSKKTGSQTLGKTIKFKVIFPGNDKELVDLARATIAVQLHGDLATIIRCGVVVAFTRCLENLHSFSRVECSGVECSGVDGQSGWTAFG</sequence>
<dbReference type="EMBL" id="CH954182">
    <property type="protein sequence ID" value="EDV54084.1"/>
    <property type="molecule type" value="Genomic_DNA"/>
</dbReference>
<proteinExistence type="predicted"/>
<dbReference type="HOGENOM" id="CLU_2471392_0_0_1"/>
<dbReference type="AlphaFoldDB" id="B3P8I9"/>
<name>B3P8I9_DROER</name>
<protein>
    <submittedName>
        <fullName evidence="1">GG12478</fullName>
    </submittedName>
</protein>
<keyword evidence="2" id="KW-1185">Reference proteome</keyword>
<reference evidence="1 2" key="1">
    <citation type="journal article" date="2007" name="Nature">
        <title>Evolution of genes and genomes on the Drosophila phylogeny.</title>
        <authorList>
            <consortium name="Drosophila 12 Genomes Consortium"/>
            <person name="Clark A.G."/>
            <person name="Eisen M.B."/>
            <person name="Smith D.R."/>
            <person name="Bergman C.M."/>
            <person name="Oliver B."/>
            <person name="Markow T.A."/>
            <person name="Kaufman T.C."/>
            <person name="Kellis M."/>
            <person name="Gelbart W."/>
            <person name="Iyer V.N."/>
            <person name="Pollard D.A."/>
            <person name="Sackton T.B."/>
            <person name="Larracuente A.M."/>
            <person name="Singh N.D."/>
            <person name="Abad J.P."/>
            <person name="Abt D.N."/>
            <person name="Adryan B."/>
            <person name="Aguade M."/>
            <person name="Akashi H."/>
            <person name="Anderson W.W."/>
            <person name="Aquadro C.F."/>
            <person name="Ardell D.H."/>
            <person name="Arguello R."/>
            <person name="Artieri C.G."/>
            <person name="Barbash D.A."/>
            <person name="Barker D."/>
            <person name="Barsanti P."/>
            <person name="Batterham P."/>
            <person name="Batzoglou S."/>
            <person name="Begun D."/>
            <person name="Bhutkar A."/>
            <person name="Blanco E."/>
            <person name="Bosak S.A."/>
            <person name="Bradley R.K."/>
            <person name="Brand A.D."/>
            <person name="Brent M.R."/>
            <person name="Brooks A.N."/>
            <person name="Brown R.H."/>
            <person name="Butlin R.K."/>
            <person name="Caggese C."/>
            <person name="Calvi B.R."/>
            <person name="Bernardo de Carvalho A."/>
            <person name="Caspi A."/>
            <person name="Castrezana S."/>
            <person name="Celniker S.E."/>
            <person name="Chang J.L."/>
            <person name="Chapple C."/>
            <person name="Chatterji S."/>
            <person name="Chinwalla A."/>
            <person name="Civetta A."/>
            <person name="Clifton S.W."/>
            <person name="Comeron J.M."/>
            <person name="Costello J.C."/>
            <person name="Coyne J.A."/>
            <person name="Daub J."/>
            <person name="David R.G."/>
            <person name="Delcher A.L."/>
            <person name="Delehaunty K."/>
            <person name="Do C.B."/>
            <person name="Ebling H."/>
            <person name="Edwards K."/>
            <person name="Eickbush T."/>
            <person name="Evans J.D."/>
            <person name="Filipski A."/>
            <person name="Findeiss S."/>
            <person name="Freyhult E."/>
            <person name="Fulton L."/>
            <person name="Fulton R."/>
            <person name="Garcia A.C."/>
            <person name="Gardiner A."/>
            <person name="Garfield D.A."/>
            <person name="Garvin B.E."/>
            <person name="Gibson G."/>
            <person name="Gilbert D."/>
            <person name="Gnerre S."/>
            <person name="Godfrey J."/>
            <person name="Good R."/>
            <person name="Gotea V."/>
            <person name="Gravely B."/>
            <person name="Greenberg A.J."/>
            <person name="Griffiths-Jones S."/>
            <person name="Gross S."/>
            <person name="Guigo R."/>
            <person name="Gustafson E.A."/>
            <person name="Haerty W."/>
            <person name="Hahn M.W."/>
            <person name="Halligan D.L."/>
            <person name="Halpern A.L."/>
            <person name="Halter G.M."/>
            <person name="Han M.V."/>
            <person name="Heger A."/>
            <person name="Hillier L."/>
            <person name="Hinrichs A.S."/>
            <person name="Holmes I."/>
            <person name="Hoskins R.A."/>
            <person name="Hubisz M.J."/>
            <person name="Hultmark D."/>
            <person name="Huntley M.A."/>
            <person name="Jaffe D.B."/>
            <person name="Jagadeeshan S."/>
            <person name="Jeck W.R."/>
            <person name="Johnson J."/>
            <person name="Jones C.D."/>
            <person name="Jordan W.C."/>
            <person name="Karpen G.H."/>
            <person name="Kataoka E."/>
            <person name="Keightley P.D."/>
            <person name="Kheradpour P."/>
            <person name="Kirkness E.F."/>
            <person name="Koerich L.B."/>
            <person name="Kristiansen K."/>
            <person name="Kudrna D."/>
            <person name="Kulathinal R.J."/>
            <person name="Kumar S."/>
            <person name="Kwok R."/>
            <person name="Lander E."/>
            <person name="Langley C.H."/>
            <person name="Lapoint R."/>
            <person name="Lazzaro B.P."/>
            <person name="Lee S.J."/>
            <person name="Levesque L."/>
            <person name="Li R."/>
            <person name="Lin C.F."/>
            <person name="Lin M.F."/>
            <person name="Lindblad-Toh K."/>
            <person name="Llopart A."/>
            <person name="Long M."/>
            <person name="Low L."/>
            <person name="Lozovsky E."/>
            <person name="Lu J."/>
            <person name="Luo M."/>
            <person name="Machado C.A."/>
            <person name="Makalowski W."/>
            <person name="Marzo M."/>
            <person name="Matsuda M."/>
            <person name="Matzkin L."/>
            <person name="McAllister B."/>
            <person name="McBride C.S."/>
            <person name="McKernan B."/>
            <person name="McKernan K."/>
            <person name="Mendez-Lago M."/>
            <person name="Minx P."/>
            <person name="Mollenhauer M.U."/>
            <person name="Montooth K."/>
            <person name="Mount S.M."/>
            <person name="Mu X."/>
            <person name="Myers E."/>
            <person name="Negre B."/>
            <person name="Newfeld S."/>
            <person name="Nielsen R."/>
            <person name="Noor M.A."/>
            <person name="O'Grady P."/>
            <person name="Pachter L."/>
            <person name="Papaceit M."/>
            <person name="Parisi M.J."/>
            <person name="Parisi M."/>
            <person name="Parts L."/>
            <person name="Pedersen J.S."/>
            <person name="Pesole G."/>
            <person name="Phillippy A.M."/>
            <person name="Ponting C.P."/>
            <person name="Pop M."/>
            <person name="Porcelli D."/>
            <person name="Powell J.R."/>
            <person name="Prohaska S."/>
            <person name="Pruitt K."/>
            <person name="Puig M."/>
            <person name="Quesneville H."/>
            <person name="Ram K.R."/>
            <person name="Rand D."/>
            <person name="Rasmussen M.D."/>
            <person name="Reed L.K."/>
            <person name="Reenan R."/>
            <person name="Reily A."/>
            <person name="Remington K.A."/>
            <person name="Rieger T.T."/>
            <person name="Ritchie M.G."/>
            <person name="Robin C."/>
            <person name="Rogers Y.H."/>
            <person name="Rohde C."/>
            <person name="Rozas J."/>
            <person name="Rubenfield M.J."/>
            <person name="Ruiz A."/>
            <person name="Russo S."/>
            <person name="Salzberg S.L."/>
            <person name="Sanchez-Gracia A."/>
            <person name="Saranga D.J."/>
            <person name="Sato H."/>
            <person name="Schaeffer S.W."/>
            <person name="Schatz M.C."/>
            <person name="Schlenke T."/>
            <person name="Schwartz R."/>
            <person name="Segarra C."/>
            <person name="Singh R.S."/>
            <person name="Sirot L."/>
            <person name="Sirota M."/>
            <person name="Sisneros N.B."/>
            <person name="Smith C.D."/>
            <person name="Smith T.F."/>
            <person name="Spieth J."/>
            <person name="Stage D.E."/>
            <person name="Stark A."/>
            <person name="Stephan W."/>
            <person name="Strausberg R.L."/>
            <person name="Strempel S."/>
            <person name="Sturgill D."/>
            <person name="Sutton G."/>
            <person name="Sutton G.G."/>
            <person name="Tao W."/>
            <person name="Teichmann S."/>
            <person name="Tobari Y.N."/>
            <person name="Tomimura Y."/>
            <person name="Tsolas J.M."/>
            <person name="Valente V.L."/>
            <person name="Venter E."/>
            <person name="Venter J.C."/>
            <person name="Vicario S."/>
            <person name="Vieira F.G."/>
            <person name="Vilella A.J."/>
            <person name="Villasante A."/>
            <person name="Walenz B."/>
            <person name="Wang J."/>
            <person name="Wasserman M."/>
            <person name="Watts T."/>
            <person name="Wilson D."/>
            <person name="Wilson R.K."/>
            <person name="Wing R.A."/>
            <person name="Wolfner M.F."/>
            <person name="Wong A."/>
            <person name="Wong G.K."/>
            <person name="Wu C.I."/>
            <person name="Wu G."/>
            <person name="Yamamoto D."/>
            <person name="Yang H.P."/>
            <person name="Yang S.P."/>
            <person name="Yorke J.A."/>
            <person name="Yoshida K."/>
            <person name="Zdobnov E."/>
            <person name="Zhang P."/>
            <person name="Zhang Y."/>
            <person name="Zimin A.V."/>
            <person name="Baldwin J."/>
            <person name="Abdouelleil A."/>
            <person name="Abdulkadir J."/>
            <person name="Abebe A."/>
            <person name="Abera B."/>
            <person name="Abreu J."/>
            <person name="Acer S.C."/>
            <person name="Aftuck L."/>
            <person name="Alexander A."/>
            <person name="An P."/>
            <person name="Anderson E."/>
            <person name="Anderson S."/>
            <person name="Arachi H."/>
            <person name="Azer M."/>
            <person name="Bachantsang P."/>
            <person name="Barry A."/>
            <person name="Bayul T."/>
            <person name="Berlin A."/>
            <person name="Bessette D."/>
            <person name="Bloom T."/>
            <person name="Blye J."/>
            <person name="Boguslavskiy L."/>
            <person name="Bonnet C."/>
            <person name="Boukhgalter B."/>
            <person name="Bourzgui I."/>
            <person name="Brown A."/>
            <person name="Cahill P."/>
            <person name="Channer S."/>
            <person name="Cheshatsang Y."/>
            <person name="Chuda L."/>
            <person name="Citroen M."/>
            <person name="Collymore A."/>
            <person name="Cooke P."/>
            <person name="Costello M."/>
            <person name="D'Aco K."/>
            <person name="Daza R."/>
            <person name="De Haan G."/>
            <person name="DeGray S."/>
            <person name="DeMaso C."/>
            <person name="Dhargay N."/>
            <person name="Dooley K."/>
            <person name="Dooley E."/>
            <person name="Doricent M."/>
            <person name="Dorje P."/>
            <person name="Dorjee K."/>
            <person name="Dupes A."/>
            <person name="Elong R."/>
            <person name="Falk J."/>
            <person name="Farina A."/>
            <person name="Faro S."/>
            <person name="Ferguson D."/>
            <person name="Fisher S."/>
            <person name="Foley C.D."/>
            <person name="Franke A."/>
            <person name="Friedrich D."/>
            <person name="Gadbois L."/>
            <person name="Gearin G."/>
            <person name="Gearin C.R."/>
            <person name="Giannoukos G."/>
            <person name="Goode T."/>
            <person name="Graham J."/>
            <person name="Grandbois E."/>
            <person name="Grewal S."/>
            <person name="Gyaltsen K."/>
            <person name="Hafez N."/>
            <person name="Hagos B."/>
            <person name="Hall J."/>
            <person name="Henson C."/>
            <person name="Hollinger A."/>
            <person name="Honan T."/>
            <person name="Huard M.D."/>
            <person name="Hughes L."/>
            <person name="Hurhula B."/>
            <person name="Husby M.E."/>
            <person name="Kamat A."/>
            <person name="Kanga B."/>
            <person name="Kashin S."/>
            <person name="Khazanovich D."/>
            <person name="Kisner P."/>
            <person name="Lance K."/>
            <person name="Lara M."/>
            <person name="Lee W."/>
            <person name="Lennon N."/>
            <person name="Letendre F."/>
            <person name="LeVine R."/>
            <person name="Lipovsky A."/>
            <person name="Liu X."/>
            <person name="Liu J."/>
            <person name="Liu S."/>
            <person name="Lokyitsang T."/>
            <person name="Lokyitsang Y."/>
            <person name="Lubonja R."/>
            <person name="Lui A."/>
            <person name="MacDonald P."/>
            <person name="Magnisalis V."/>
            <person name="Maru K."/>
            <person name="Matthews C."/>
            <person name="McCusker W."/>
            <person name="McDonough S."/>
            <person name="Mehta T."/>
            <person name="Meldrim J."/>
            <person name="Meneus L."/>
            <person name="Mihai O."/>
            <person name="Mihalev A."/>
            <person name="Mihova T."/>
            <person name="Mittelman R."/>
            <person name="Mlenga V."/>
            <person name="Montmayeur A."/>
            <person name="Mulrain L."/>
            <person name="Navidi A."/>
            <person name="Naylor J."/>
            <person name="Negash T."/>
            <person name="Nguyen T."/>
            <person name="Nguyen N."/>
            <person name="Nicol R."/>
            <person name="Norbu C."/>
            <person name="Norbu N."/>
            <person name="Novod N."/>
            <person name="O'Neill B."/>
            <person name="Osman S."/>
            <person name="Markiewicz E."/>
            <person name="Oyono O.L."/>
            <person name="Patti C."/>
            <person name="Phunkhang P."/>
            <person name="Pierre F."/>
            <person name="Priest M."/>
            <person name="Raghuraman S."/>
            <person name="Rege F."/>
            <person name="Reyes R."/>
            <person name="Rise C."/>
            <person name="Rogov P."/>
            <person name="Ross K."/>
            <person name="Ryan E."/>
            <person name="Settipalli S."/>
            <person name="Shea T."/>
            <person name="Sherpa N."/>
            <person name="Shi L."/>
            <person name="Shih D."/>
            <person name="Sparrow T."/>
            <person name="Spaulding J."/>
            <person name="Stalker J."/>
            <person name="Stange-Thomann N."/>
            <person name="Stavropoulos S."/>
            <person name="Stone C."/>
            <person name="Strader C."/>
            <person name="Tesfaye S."/>
            <person name="Thomson T."/>
            <person name="Thoulutsang Y."/>
            <person name="Thoulutsang D."/>
            <person name="Topham K."/>
            <person name="Topping I."/>
            <person name="Tsamla T."/>
            <person name="Vassiliev H."/>
            <person name="Vo A."/>
            <person name="Wangchuk T."/>
            <person name="Wangdi T."/>
            <person name="Weiand M."/>
            <person name="Wilkinson J."/>
            <person name="Wilson A."/>
            <person name="Yadav S."/>
            <person name="Young G."/>
            <person name="Yu Q."/>
            <person name="Zembek L."/>
            <person name="Zhong D."/>
            <person name="Zimmer A."/>
            <person name="Zwirko Z."/>
            <person name="Jaffe D.B."/>
            <person name="Alvarez P."/>
            <person name="Brockman W."/>
            <person name="Butler J."/>
            <person name="Chin C."/>
            <person name="Gnerre S."/>
            <person name="Grabherr M."/>
            <person name="Kleber M."/>
            <person name="Mauceli E."/>
            <person name="MacCallum I."/>
        </authorList>
    </citation>
    <scope>NUCLEOTIDE SEQUENCE [LARGE SCALE GENOMIC DNA]</scope>
    <source>
        <strain evidence="1 2">TSC#14021-0224.01</strain>
    </source>
</reference>
<accession>B3P8I9</accession>
<gene>
    <name evidence="1" type="primary">Dere\GG12478</name>
    <name evidence="1" type="ORF">Dere_GG12478</name>
</gene>
<reference evidence="1 2" key="2">
    <citation type="journal article" date="2008" name="Bioinformatics">
        <title>Assembly reconciliation.</title>
        <authorList>
            <person name="Zimin A.V."/>
            <person name="Smith D.R."/>
            <person name="Sutton G."/>
            <person name="Yorke J.A."/>
        </authorList>
    </citation>
    <scope>NUCLEOTIDE SEQUENCE [LARGE SCALE GENOMIC DNA]</scope>
    <source>
        <strain evidence="1 2">TSC#14021-0224.01</strain>
    </source>
</reference>